<evidence type="ECO:0000313" key="2">
    <source>
        <dbReference type="EMBL" id="MDN4610670.1"/>
    </source>
</evidence>
<gene>
    <name evidence="2" type="ORF">P5G52_07285</name>
</gene>
<reference evidence="2" key="1">
    <citation type="submission" date="2023-06" db="EMBL/GenBank/DDBJ databases">
        <title>MT1 and MT2 Draft Genomes of Novel Species.</title>
        <authorList>
            <person name="Venkateswaran K."/>
        </authorList>
    </citation>
    <scope>NUCLEOTIDE SEQUENCE</scope>
    <source>
        <strain evidence="2">IIF3SC-B10</strain>
    </source>
</reference>
<keyword evidence="3" id="KW-1185">Reference proteome</keyword>
<comment type="caution">
    <text evidence="2">The sequence shown here is derived from an EMBL/GenBank/DDBJ whole genome shotgun (WGS) entry which is preliminary data.</text>
</comment>
<name>A0ABT8JZR9_9MICC</name>
<evidence type="ECO:0000313" key="3">
    <source>
        <dbReference type="Proteomes" id="UP001174209"/>
    </source>
</evidence>
<evidence type="ECO:0000256" key="1">
    <source>
        <dbReference type="SAM" id="MobiDB-lite"/>
    </source>
</evidence>
<sequence length="57" mass="6246">MTDTARVRQAPSAQAGYRRPADTPRVTAAKARLRVALDQQLGRKTPQSVKDVAEGKR</sequence>
<feature type="region of interest" description="Disordered" evidence="1">
    <location>
        <begin position="1"/>
        <end position="25"/>
    </location>
</feature>
<dbReference type="RefSeq" id="WP_301226057.1">
    <property type="nucleotide sequence ID" value="NZ_JAROCG010000001.1"/>
</dbReference>
<organism evidence="2 3">
    <name type="scientific">Arthrobacter burdickii</name>
    <dbReference type="NCBI Taxonomy" id="3035920"/>
    <lineage>
        <taxon>Bacteria</taxon>
        <taxon>Bacillati</taxon>
        <taxon>Actinomycetota</taxon>
        <taxon>Actinomycetes</taxon>
        <taxon>Micrococcales</taxon>
        <taxon>Micrococcaceae</taxon>
        <taxon>Arthrobacter</taxon>
    </lineage>
</organism>
<accession>A0ABT8JZR9</accession>
<protein>
    <submittedName>
        <fullName evidence="2">Uncharacterized protein</fullName>
    </submittedName>
</protein>
<proteinExistence type="predicted"/>
<dbReference type="EMBL" id="JAROCG010000001">
    <property type="protein sequence ID" value="MDN4610670.1"/>
    <property type="molecule type" value="Genomic_DNA"/>
</dbReference>
<feature type="region of interest" description="Disordered" evidence="1">
    <location>
        <begin position="37"/>
        <end position="57"/>
    </location>
</feature>
<dbReference type="Proteomes" id="UP001174209">
    <property type="component" value="Unassembled WGS sequence"/>
</dbReference>